<feature type="binding site" evidence="9 13">
    <location>
        <position position="395"/>
    </location>
    <ligand>
        <name>Mn(2+)</name>
        <dbReference type="ChEBI" id="CHEBI:29035"/>
        <label>1</label>
    </ligand>
</feature>
<organism evidence="16 17">
    <name type="scientific">Candidatus Jorgensenbacteria bacterium GW2011_GWA2_45_13</name>
    <dbReference type="NCBI Taxonomy" id="1618662"/>
    <lineage>
        <taxon>Bacteria</taxon>
        <taxon>Candidatus Joergenseniibacteriota</taxon>
    </lineage>
</organism>
<evidence type="ECO:0000256" key="3">
    <source>
        <dbReference type="ARBA" id="ARBA00004798"/>
    </source>
</evidence>
<sequence>MRRTYVLVVLDGWGIGKEDQSNPIYAARPEHIRLIETSFPCGALQASGLSIGMHWDEEGNSEVGHLTLGGGTITLQHYRKISLAIEDGSFFKNPALTGAFANAQKTDSAVHFVGLIGDGVVHSAFPHLVALVRMAKEQNCSSLFLHLITDGRDSDPRSAEEILKKVATLLEKEGIGTIASVVGRYYAMDRDGHFDRTQKAYDLLTGTTQKKVQSPEEALSTAYAKNLNDEYVEPSIIVNAHPIEENDSVIFFNFREDRMRQLVQPFVDKTFDIFPLKSLKNLYVATMTEYEDGLPAVIAFKKEIVKTPLGKVLSDNGKVQVRIAETEKYAHVTYFFNGFREPPYPNEFRIIIPSKDVTHYEDHPEMMASAITDRAIIAIDEGGFDFILINYANPDIVAHTGNYEATVEAVKIIDREIGRLVESVLGGDHVLMITSDHGNAEVLLNLQTGESETRHDANPVPFYLVANEYKKVVPEKHHRLENIGIISDVAPTILALMDLPKPETMTGQNLLDQLL</sequence>
<feature type="active site" description="Phosphoserine intermediate" evidence="9 11">
    <location>
        <position position="61"/>
    </location>
</feature>
<dbReference type="UniPathway" id="UPA00109">
    <property type="reaction ID" value="UER00186"/>
</dbReference>
<dbReference type="PIRSF" id="PIRSF001492">
    <property type="entry name" value="IPGAM"/>
    <property type="match status" value="1"/>
</dbReference>
<dbReference type="Pfam" id="PF06415">
    <property type="entry name" value="iPGM_N"/>
    <property type="match status" value="1"/>
</dbReference>
<feature type="binding site" evidence="9 12">
    <location>
        <begin position="152"/>
        <end position="153"/>
    </location>
    <ligand>
        <name>substrate</name>
    </ligand>
</feature>
<keyword evidence="6 9" id="KW-0324">Glycolysis</keyword>
<dbReference type="GO" id="GO:0006096">
    <property type="term" value="P:glycolytic process"/>
    <property type="evidence" value="ECO:0007669"/>
    <property type="project" value="UniProtKB-UniRule"/>
</dbReference>
<feature type="binding site" evidence="9 13">
    <location>
        <position position="399"/>
    </location>
    <ligand>
        <name>Mn(2+)</name>
        <dbReference type="ChEBI" id="CHEBI:29035"/>
        <label>1</label>
    </ligand>
</feature>
<feature type="binding site" evidence="9 12">
    <location>
        <begin position="255"/>
        <end position="258"/>
    </location>
    <ligand>
        <name>substrate</name>
    </ligand>
</feature>
<dbReference type="NCBIfam" id="TIGR01307">
    <property type="entry name" value="pgm_bpd_ind"/>
    <property type="match status" value="1"/>
</dbReference>
<feature type="binding site" evidence="9 12">
    <location>
        <position position="184"/>
    </location>
    <ligand>
        <name>substrate</name>
    </ligand>
</feature>
<dbReference type="EMBL" id="LCKF01000025">
    <property type="protein sequence ID" value="KKT90825.1"/>
    <property type="molecule type" value="Genomic_DNA"/>
</dbReference>
<evidence type="ECO:0000256" key="7">
    <source>
        <dbReference type="ARBA" id="ARBA00023211"/>
    </source>
</evidence>
<dbReference type="InterPro" id="IPR005995">
    <property type="entry name" value="Pgm_bpd_ind"/>
</dbReference>
<dbReference type="GO" id="GO:0004619">
    <property type="term" value="F:phosphoglycerate mutase activity"/>
    <property type="evidence" value="ECO:0007669"/>
    <property type="project" value="UniProtKB-UniRule"/>
</dbReference>
<dbReference type="SUPFAM" id="SSF64158">
    <property type="entry name" value="2,3-Bisphosphoglycerate-independent phosphoglycerate mutase, substrate-binding domain"/>
    <property type="match status" value="1"/>
</dbReference>
<keyword evidence="7 9" id="KW-0464">Manganese</keyword>
<dbReference type="GO" id="GO:0005829">
    <property type="term" value="C:cytosol"/>
    <property type="evidence" value="ECO:0007669"/>
    <property type="project" value="TreeGrafter"/>
</dbReference>
<comment type="function">
    <text evidence="2 9">Catalyzes the interconversion of 2-phosphoglycerate and 3-phosphoglycerate.</text>
</comment>
<evidence type="ECO:0000256" key="12">
    <source>
        <dbReference type="PIRSR" id="PIRSR001492-2"/>
    </source>
</evidence>
<evidence type="ECO:0000256" key="2">
    <source>
        <dbReference type="ARBA" id="ARBA00002315"/>
    </source>
</evidence>
<feature type="binding site" evidence="9 13">
    <location>
        <position position="61"/>
    </location>
    <ligand>
        <name>Mn(2+)</name>
        <dbReference type="ChEBI" id="CHEBI:29035"/>
        <label>2</label>
    </ligand>
</feature>
<dbReference type="InterPro" id="IPR017850">
    <property type="entry name" value="Alkaline_phosphatase_core_sf"/>
</dbReference>
<gene>
    <name evidence="9" type="primary">gpmI</name>
    <name evidence="16" type="ORF">UW92_C0025G0007</name>
</gene>
<feature type="binding site" evidence="9 12">
    <location>
        <position position="122"/>
    </location>
    <ligand>
        <name>substrate</name>
    </ligand>
</feature>
<dbReference type="PATRIC" id="fig|1618662.3.peg.505"/>
<dbReference type="CDD" id="cd16010">
    <property type="entry name" value="iPGM"/>
    <property type="match status" value="1"/>
</dbReference>
<name>A0A0G1L4Y6_9BACT</name>
<feature type="binding site" evidence="9 12">
    <location>
        <position position="190"/>
    </location>
    <ligand>
        <name>substrate</name>
    </ligand>
</feature>
<evidence type="ECO:0000256" key="4">
    <source>
        <dbReference type="ARBA" id="ARBA00008819"/>
    </source>
</evidence>
<evidence type="ECO:0000256" key="10">
    <source>
        <dbReference type="NCBIfam" id="TIGR01307"/>
    </source>
</evidence>
<dbReference type="FunFam" id="3.40.1450.10:FF:000002">
    <property type="entry name" value="2,3-bisphosphoglycerate-independent phosphoglycerate mutase"/>
    <property type="match status" value="1"/>
</dbReference>
<evidence type="ECO:0000256" key="5">
    <source>
        <dbReference type="ARBA" id="ARBA00022723"/>
    </source>
</evidence>
<feature type="domain" description="Metalloenzyme" evidence="14">
    <location>
        <begin position="4"/>
        <end position="500"/>
    </location>
</feature>
<dbReference type="Gene3D" id="3.40.1450.10">
    <property type="entry name" value="BPG-independent phosphoglycerate mutase, domain B"/>
    <property type="match status" value="1"/>
</dbReference>
<proteinExistence type="inferred from homology"/>
<dbReference type="AlphaFoldDB" id="A0A0G1L4Y6"/>
<evidence type="ECO:0000313" key="17">
    <source>
        <dbReference type="Proteomes" id="UP000033966"/>
    </source>
</evidence>
<dbReference type="InterPro" id="IPR011258">
    <property type="entry name" value="BPG-indep_PGM_N"/>
</dbReference>
<feature type="binding site" evidence="9 13">
    <location>
        <position position="11"/>
    </location>
    <ligand>
        <name>Mn(2+)</name>
        <dbReference type="ChEBI" id="CHEBI:29035"/>
        <label>2</label>
    </ligand>
</feature>
<dbReference type="PANTHER" id="PTHR31637">
    <property type="entry name" value="2,3-BISPHOSPHOGLYCERATE-INDEPENDENT PHOSPHOGLYCERATE MUTASE"/>
    <property type="match status" value="1"/>
</dbReference>
<evidence type="ECO:0000256" key="13">
    <source>
        <dbReference type="PIRSR" id="PIRSR001492-3"/>
    </source>
</evidence>
<protein>
    <recommendedName>
        <fullName evidence="9 10">2,3-bisphosphoglycerate-independent phosphoglycerate mutase</fullName>
        <shortName evidence="9">BPG-independent PGAM</shortName>
        <shortName evidence="9">Phosphoglyceromutase</shortName>
        <shortName evidence="9">iPGM</shortName>
        <ecNumber evidence="9 10">5.4.2.12</ecNumber>
    </recommendedName>
</protein>
<feature type="binding site" evidence="9 13">
    <location>
        <position position="455"/>
    </location>
    <ligand>
        <name>Mn(2+)</name>
        <dbReference type="ChEBI" id="CHEBI:29035"/>
        <label>1</label>
    </ligand>
</feature>
<dbReference type="InterPro" id="IPR006124">
    <property type="entry name" value="Metalloenzyme"/>
</dbReference>
<evidence type="ECO:0000256" key="1">
    <source>
        <dbReference type="ARBA" id="ARBA00000370"/>
    </source>
</evidence>
<evidence type="ECO:0000256" key="6">
    <source>
        <dbReference type="ARBA" id="ARBA00023152"/>
    </source>
</evidence>
<comment type="cofactor">
    <cofactor evidence="9">
        <name>Mn(2+)</name>
        <dbReference type="ChEBI" id="CHEBI:29035"/>
    </cofactor>
    <text evidence="9">Binds 2 manganese ions per subunit.</text>
</comment>
<dbReference type="GO" id="GO:0006007">
    <property type="term" value="P:glucose catabolic process"/>
    <property type="evidence" value="ECO:0007669"/>
    <property type="project" value="InterPro"/>
</dbReference>
<dbReference type="GO" id="GO:0030145">
    <property type="term" value="F:manganese ion binding"/>
    <property type="evidence" value="ECO:0007669"/>
    <property type="project" value="UniProtKB-UniRule"/>
</dbReference>
<comment type="similarity">
    <text evidence="4 9">Belongs to the BPG-independent phosphoglycerate mutase family.</text>
</comment>
<comment type="pathway">
    <text evidence="3 9">Carbohydrate degradation; glycolysis; pyruvate from D-glyceraldehyde 3-phosphate: step 3/5.</text>
</comment>
<feature type="binding site" evidence="9 12">
    <location>
        <position position="328"/>
    </location>
    <ligand>
        <name>substrate</name>
    </ligand>
</feature>
<dbReference type="SUPFAM" id="SSF53649">
    <property type="entry name" value="Alkaline phosphatase-like"/>
    <property type="match status" value="1"/>
</dbReference>
<reference evidence="16 17" key="1">
    <citation type="journal article" date="2015" name="Nature">
        <title>rRNA introns, odd ribosomes, and small enigmatic genomes across a large radiation of phyla.</title>
        <authorList>
            <person name="Brown C.T."/>
            <person name="Hug L.A."/>
            <person name="Thomas B.C."/>
            <person name="Sharon I."/>
            <person name="Castelle C.J."/>
            <person name="Singh A."/>
            <person name="Wilkins M.J."/>
            <person name="Williams K.H."/>
            <person name="Banfield J.F."/>
        </authorList>
    </citation>
    <scope>NUCLEOTIDE SEQUENCE [LARGE SCALE GENOMIC DNA]</scope>
</reference>
<dbReference type="Proteomes" id="UP000033966">
    <property type="component" value="Unassembled WGS sequence"/>
</dbReference>
<accession>A0A0G1L4Y6</accession>
<dbReference type="HAMAP" id="MF_01038">
    <property type="entry name" value="GpmI"/>
    <property type="match status" value="1"/>
</dbReference>
<evidence type="ECO:0000259" key="14">
    <source>
        <dbReference type="Pfam" id="PF01676"/>
    </source>
</evidence>
<comment type="catalytic activity">
    <reaction evidence="1 9">
        <text>(2R)-2-phosphoglycerate = (2R)-3-phosphoglycerate</text>
        <dbReference type="Rhea" id="RHEA:15901"/>
        <dbReference type="ChEBI" id="CHEBI:58272"/>
        <dbReference type="ChEBI" id="CHEBI:58289"/>
        <dbReference type="EC" id="5.4.2.12"/>
    </reaction>
</comment>
<evidence type="ECO:0000313" key="16">
    <source>
        <dbReference type="EMBL" id="KKT90825.1"/>
    </source>
</evidence>
<feature type="binding site" evidence="9 13">
    <location>
        <position position="436"/>
    </location>
    <ligand>
        <name>Mn(2+)</name>
        <dbReference type="ChEBI" id="CHEBI:29035"/>
        <label>2</label>
    </ligand>
</feature>
<comment type="subunit">
    <text evidence="9">Monomer.</text>
</comment>
<evidence type="ECO:0000259" key="15">
    <source>
        <dbReference type="Pfam" id="PF06415"/>
    </source>
</evidence>
<dbReference type="InterPro" id="IPR036646">
    <property type="entry name" value="PGAM_B_sf"/>
</dbReference>
<feature type="binding site" evidence="9 13">
    <location>
        <position position="437"/>
    </location>
    <ligand>
        <name>Mn(2+)</name>
        <dbReference type="ChEBI" id="CHEBI:29035"/>
        <label>2</label>
    </ligand>
</feature>
<dbReference type="Gene3D" id="3.40.720.10">
    <property type="entry name" value="Alkaline Phosphatase, subunit A"/>
    <property type="match status" value="1"/>
</dbReference>
<keyword evidence="8 9" id="KW-0413">Isomerase</keyword>
<dbReference type="EC" id="5.4.2.12" evidence="9 10"/>
<dbReference type="PANTHER" id="PTHR31637:SF0">
    <property type="entry name" value="2,3-BISPHOSPHOGLYCERATE-INDEPENDENT PHOSPHOGLYCERATE MUTASE"/>
    <property type="match status" value="1"/>
</dbReference>
<evidence type="ECO:0000256" key="9">
    <source>
        <dbReference type="HAMAP-Rule" id="MF_01038"/>
    </source>
</evidence>
<dbReference type="Pfam" id="PF01676">
    <property type="entry name" value="Metalloenzyme"/>
    <property type="match status" value="1"/>
</dbReference>
<feature type="domain" description="BPG-independent PGAM N-terminal" evidence="15">
    <location>
        <begin position="81"/>
        <end position="291"/>
    </location>
</feature>
<evidence type="ECO:0000256" key="8">
    <source>
        <dbReference type="ARBA" id="ARBA00023235"/>
    </source>
</evidence>
<evidence type="ECO:0000256" key="11">
    <source>
        <dbReference type="PIRSR" id="PIRSR001492-1"/>
    </source>
</evidence>
<keyword evidence="5 9" id="KW-0479">Metal-binding</keyword>
<comment type="caution">
    <text evidence="16">The sequence shown here is derived from an EMBL/GenBank/DDBJ whole genome shotgun (WGS) entry which is preliminary data.</text>
</comment>